<gene>
    <name evidence="2" type="ORF">EF294_04190</name>
</gene>
<dbReference type="AlphaFoldDB" id="A0A3N4GSH6"/>
<dbReference type="PIRSF" id="PIRSF009320">
    <property type="entry name" value="Nuc_binding_HP_1000"/>
    <property type="match status" value="1"/>
</dbReference>
<dbReference type="CDD" id="cd02042">
    <property type="entry name" value="ParAB_family"/>
    <property type="match status" value="1"/>
</dbReference>
<evidence type="ECO:0000313" key="2">
    <source>
        <dbReference type="EMBL" id="RPA65929.1"/>
    </source>
</evidence>
<dbReference type="InterPro" id="IPR027417">
    <property type="entry name" value="P-loop_NTPase"/>
</dbReference>
<dbReference type="SUPFAM" id="SSF52540">
    <property type="entry name" value="P-loop containing nucleoside triphosphate hydrolases"/>
    <property type="match status" value="1"/>
</dbReference>
<dbReference type="PANTHER" id="PTHR13696:SF96">
    <property type="entry name" value="COBQ_COBB_MIND_PARA NUCLEOTIDE BINDING DOMAIN-CONTAINING PROTEIN"/>
    <property type="match status" value="1"/>
</dbReference>
<dbReference type="EMBL" id="RKMH01000002">
    <property type="protein sequence ID" value="RPA65929.1"/>
    <property type="molecule type" value="Genomic_DNA"/>
</dbReference>
<reference evidence="2 3" key="1">
    <citation type="submission" date="2018-11" db="EMBL/GenBank/DDBJ databases">
        <title>Draft genome sequence of Gordonia sp. RS15-1S isolated from rice stems.</title>
        <authorList>
            <person name="Muangham S."/>
        </authorList>
    </citation>
    <scope>NUCLEOTIDE SEQUENCE [LARGE SCALE GENOMIC DNA]</scope>
    <source>
        <strain evidence="2 3">RS15-1S</strain>
    </source>
</reference>
<keyword evidence="3" id="KW-1185">Reference proteome</keyword>
<dbReference type="RefSeq" id="WP_123925871.1">
    <property type="nucleotide sequence ID" value="NZ_JBPSDP010000012.1"/>
</dbReference>
<evidence type="ECO:0000313" key="3">
    <source>
        <dbReference type="Proteomes" id="UP000267536"/>
    </source>
</evidence>
<evidence type="ECO:0000259" key="1">
    <source>
        <dbReference type="Pfam" id="PF01656"/>
    </source>
</evidence>
<sequence length="207" mass="21870">MLCIAVVNLKGGSTKTTSAAYLLHALVESGLSVLGVDADPENCSLVRWSDLAEWATPVVGMPVKDLHRRLDAVTEGFDAVVIDTPPMESGRGIVTSAVRVATHIVIPMSPTPMDFDRLGAVLELVDDVGPLRAAPPVVAAILTRVVTNSASAEVYRTAASDLVPVLPARVARLERFAQAFGCPIDDALNTAYGDALTQLLDMEVARP</sequence>
<comment type="caution">
    <text evidence="2">The sequence shown here is derived from an EMBL/GenBank/DDBJ whole genome shotgun (WGS) entry which is preliminary data.</text>
</comment>
<dbReference type="Proteomes" id="UP000267536">
    <property type="component" value="Unassembled WGS sequence"/>
</dbReference>
<dbReference type="Pfam" id="PF01656">
    <property type="entry name" value="CbiA"/>
    <property type="match status" value="1"/>
</dbReference>
<accession>A0A3N4GSH6</accession>
<dbReference type="PANTHER" id="PTHR13696">
    <property type="entry name" value="P-LOOP CONTAINING NUCLEOSIDE TRIPHOSPHATE HYDROLASE"/>
    <property type="match status" value="1"/>
</dbReference>
<dbReference type="OrthoDB" id="128708at2"/>
<feature type="domain" description="CobQ/CobB/MinD/ParA nucleotide binding" evidence="1">
    <location>
        <begin position="4"/>
        <end position="172"/>
    </location>
</feature>
<dbReference type="InterPro" id="IPR002586">
    <property type="entry name" value="CobQ/CobB/MinD/ParA_Nub-bd_dom"/>
</dbReference>
<dbReference type="Gene3D" id="3.40.50.300">
    <property type="entry name" value="P-loop containing nucleotide triphosphate hydrolases"/>
    <property type="match status" value="1"/>
</dbReference>
<organism evidence="2 3">
    <name type="scientific">Gordonia oryzae</name>
    <dbReference type="NCBI Taxonomy" id="2487349"/>
    <lineage>
        <taxon>Bacteria</taxon>
        <taxon>Bacillati</taxon>
        <taxon>Actinomycetota</taxon>
        <taxon>Actinomycetes</taxon>
        <taxon>Mycobacteriales</taxon>
        <taxon>Gordoniaceae</taxon>
        <taxon>Gordonia</taxon>
    </lineage>
</organism>
<dbReference type="InterPro" id="IPR050678">
    <property type="entry name" value="DNA_Partitioning_ATPase"/>
</dbReference>
<proteinExistence type="predicted"/>
<name>A0A3N4GSH6_9ACTN</name>
<protein>
    <submittedName>
        <fullName evidence="2">ParA family protein</fullName>
    </submittedName>
</protein>